<organism evidence="1 2">
    <name type="scientific">Vibrio diazotrophicus</name>
    <dbReference type="NCBI Taxonomy" id="685"/>
    <lineage>
        <taxon>Bacteria</taxon>
        <taxon>Pseudomonadati</taxon>
        <taxon>Pseudomonadota</taxon>
        <taxon>Gammaproteobacteria</taxon>
        <taxon>Vibrionales</taxon>
        <taxon>Vibrionaceae</taxon>
        <taxon>Vibrio</taxon>
    </lineage>
</organism>
<name>A0A329E4N1_VIBDI</name>
<dbReference type="EMBL" id="QLTR01000027">
    <property type="protein sequence ID" value="RAS59325.1"/>
    <property type="molecule type" value="Genomic_DNA"/>
</dbReference>
<dbReference type="Proteomes" id="UP000248729">
    <property type="component" value="Unassembled WGS sequence"/>
</dbReference>
<gene>
    <name evidence="1" type="ORF">DET48_1271</name>
</gene>
<reference evidence="1 2" key="1">
    <citation type="submission" date="2018-06" db="EMBL/GenBank/DDBJ databases">
        <title>Freshwater and sediment microbial communities from various areas in North America, analyzing microbe dynamics in response to fracking.</title>
        <authorList>
            <person name="Lamendella R."/>
        </authorList>
    </citation>
    <scope>NUCLEOTIDE SEQUENCE [LARGE SCALE GENOMIC DNA]</scope>
    <source>
        <strain evidence="1 2">99A</strain>
    </source>
</reference>
<dbReference type="AlphaFoldDB" id="A0A329E4N1"/>
<accession>A0A329E4N1</accession>
<sequence length="274" mass="30861">MTGDVNEQNINRFGRFDTLKSTVDRSKAKVYFERIEGATIPPFKLNMRIDKYLQEFIFGQVEEFLGDSQIDTHEESQNVSPKPLVFGDIKLYQANQVLELENAVELGSVTFKTDTLYEDNPASLLSTGCYSELKQLGVVSSHVLDTTLTALLELEQVTKDLDLPLYQEGQSGIVWALKEAREGSVVDEFIAVAIQYAGDESYKPFIDNIIYDGAKSALFASFVVLPKMAYSKLKAKHEQQKERNAEKAAIESSPNVIDFKMNKKLAEKWKGTQH</sequence>
<evidence type="ECO:0000313" key="2">
    <source>
        <dbReference type="Proteomes" id="UP000248729"/>
    </source>
</evidence>
<proteinExistence type="predicted"/>
<evidence type="ECO:0000313" key="1">
    <source>
        <dbReference type="EMBL" id="RAS59325.1"/>
    </source>
</evidence>
<protein>
    <submittedName>
        <fullName evidence="1">Uncharacterized protein</fullName>
    </submittedName>
</protein>
<comment type="caution">
    <text evidence="1">The sequence shown here is derived from an EMBL/GenBank/DDBJ whole genome shotgun (WGS) entry which is preliminary data.</text>
</comment>